<reference evidence="2" key="1">
    <citation type="journal article" date="2019" name="Int. J. Syst. Evol. Microbiol.">
        <title>The Global Catalogue of Microorganisms (GCM) 10K type strain sequencing project: providing services to taxonomists for standard genome sequencing and annotation.</title>
        <authorList>
            <consortium name="The Broad Institute Genomics Platform"/>
            <consortium name="The Broad Institute Genome Sequencing Center for Infectious Disease"/>
            <person name="Wu L."/>
            <person name="Ma J."/>
        </authorList>
    </citation>
    <scope>NUCLEOTIDE SEQUENCE [LARGE SCALE GENOMIC DNA]</scope>
    <source>
        <strain evidence="2">JCM 17656</strain>
    </source>
</reference>
<dbReference type="Proteomes" id="UP001500707">
    <property type="component" value="Unassembled WGS sequence"/>
</dbReference>
<accession>A0ABP6XDE6</accession>
<protein>
    <submittedName>
        <fullName evidence="1">Uncharacterized protein</fullName>
    </submittedName>
</protein>
<proteinExistence type="predicted"/>
<organism evidence="1 2">
    <name type="scientific">Streptomyces osmaniensis</name>
    <dbReference type="NCBI Taxonomy" id="593134"/>
    <lineage>
        <taxon>Bacteria</taxon>
        <taxon>Bacillati</taxon>
        <taxon>Actinomycetota</taxon>
        <taxon>Actinomycetes</taxon>
        <taxon>Kitasatosporales</taxon>
        <taxon>Streptomycetaceae</taxon>
        <taxon>Streptomyces</taxon>
    </lineage>
</organism>
<evidence type="ECO:0000313" key="2">
    <source>
        <dbReference type="Proteomes" id="UP001500707"/>
    </source>
</evidence>
<evidence type="ECO:0000313" key="1">
    <source>
        <dbReference type="EMBL" id="GAA3564363.1"/>
    </source>
</evidence>
<sequence>MLCAVNSRTRGAGISGTSAVTDAASVLSSGVFDMFDMGDIPRFLRKLQWVSTSFGLAK</sequence>
<keyword evidence="2" id="KW-1185">Reference proteome</keyword>
<gene>
    <name evidence="1" type="ORF">GCM10022295_53320</name>
</gene>
<dbReference type="EMBL" id="BAABCE010000010">
    <property type="protein sequence ID" value="GAA3564363.1"/>
    <property type="molecule type" value="Genomic_DNA"/>
</dbReference>
<name>A0ABP6XDE6_9ACTN</name>
<comment type="caution">
    <text evidence="1">The sequence shown here is derived from an EMBL/GenBank/DDBJ whole genome shotgun (WGS) entry which is preliminary data.</text>
</comment>